<organism evidence="2 3">
    <name type="scientific">Candidatus Wolfebacteria bacterium GW2011_GWC1_43_10</name>
    <dbReference type="NCBI Taxonomy" id="1619011"/>
    <lineage>
        <taxon>Bacteria</taxon>
        <taxon>Candidatus Wolfeibacteriota</taxon>
    </lineage>
</organism>
<comment type="caution">
    <text evidence="2">The sequence shown here is derived from an EMBL/GenBank/DDBJ whole genome shotgun (WGS) entry which is preliminary data.</text>
</comment>
<dbReference type="Proteomes" id="UP000034810">
    <property type="component" value="Unassembled WGS sequence"/>
</dbReference>
<feature type="transmembrane region" description="Helical" evidence="1">
    <location>
        <begin position="12"/>
        <end position="34"/>
    </location>
</feature>
<gene>
    <name evidence="2" type="ORF">UV58_C0002G0021</name>
</gene>
<keyword evidence="1" id="KW-0812">Transmembrane</keyword>
<evidence type="ECO:0000313" key="3">
    <source>
        <dbReference type="Proteomes" id="UP000034810"/>
    </source>
</evidence>
<feature type="transmembrane region" description="Helical" evidence="1">
    <location>
        <begin position="54"/>
        <end position="72"/>
    </location>
</feature>
<sequence>MRRKYSETLIHFLSAIAFLLVWFLVFFLVSYFYLKISNSWVALGIFSGNLQNILGFYLAISLILILFSLWFASKFYKEK</sequence>
<evidence type="ECO:0000313" key="2">
    <source>
        <dbReference type="EMBL" id="KKS83011.1"/>
    </source>
</evidence>
<evidence type="ECO:0000256" key="1">
    <source>
        <dbReference type="SAM" id="Phobius"/>
    </source>
</evidence>
<dbReference type="AlphaFoldDB" id="A0A0G1EJ05"/>
<dbReference type="EMBL" id="LCFA01000002">
    <property type="protein sequence ID" value="KKS83011.1"/>
    <property type="molecule type" value="Genomic_DNA"/>
</dbReference>
<reference evidence="2 3" key="1">
    <citation type="journal article" date="2015" name="Nature">
        <title>rRNA introns, odd ribosomes, and small enigmatic genomes across a large radiation of phyla.</title>
        <authorList>
            <person name="Brown C.T."/>
            <person name="Hug L.A."/>
            <person name="Thomas B.C."/>
            <person name="Sharon I."/>
            <person name="Castelle C.J."/>
            <person name="Singh A."/>
            <person name="Wilkins M.J."/>
            <person name="Williams K.H."/>
            <person name="Banfield J.F."/>
        </authorList>
    </citation>
    <scope>NUCLEOTIDE SEQUENCE [LARGE SCALE GENOMIC DNA]</scope>
</reference>
<accession>A0A0G1EJ05</accession>
<keyword evidence="1" id="KW-0472">Membrane</keyword>
<name>A0A0G1EJ05_9BACT</name>
<proteinExistence type="predicted"/>
<keyword evidence="1" id="KW-1133">Transmembrane helix</keyword>
<protein>
    <submittedName>
        <fullName evidence="2">Uncharacterized protein</fullName>
    </submittedName>
</protein>